<dbReference type="SUPFAM" id="SSF51197">
    <property type="entry name" value="Clavaminate synthase-like"/>
    <property type="match status" value="1"/>
</dbReference>
<accession>A0ABW9V106</accession>
<comment type="caution">
    <text evidence="2">The sequence shown here is derived from an EMBL/GenBank/DDBJ whole genome shotgun (WGS) entry which is preliminary data.</text>
</comment>
<proteinExistence type="predicted"/>
<keyword evidence="3" id="KW-1185">Reference proteome</keyword>
<keyword evidence="1" id="KW-0560">Oxidoreductase</keyword>
<evidence type="ECO:0000256" key="1">
    <source>
        <dbReference type="ARBA" id="ARBA00023002"/>
    </source>
</evidence>
<evidence type="ECO:0000313" key="2">
    <source>
        <dbReference type="EMBL" id="MYM33275.1"/>
    </source>
</evidence>
<organism evidence="2 3">
    <name type="scientific">Duganella lactea</name>
    <dbReference type="NCBI Taxonomy" id="2692173"/>
    <lineage>
        <taxon>Bacteria</taxon>
        <taxon>Pseudomonadati</taxon>
        <taxon>Pseudomonadota</taxon>
        <taxon>Betaproteobacteria</taxon>
        <taxon>Burkholderiales</taxon>
        <taxon>Oxalobacteraceae</taxon>
        <taxon>Telluria group</taxon>
        <taxon>Duganella</taxon>
    </lineage>
</organism>
<evidence type="ECO:0000313" key="3">
    <source>
        <dbReference type="Proteomes" id="UP000449678"/>
    </source>
</evidence>
<protein>
    <recommendedName>
        <fullName evidence="4">TauD/TfdA-like domain-containing protein</fullName>
    </recommendedName>
</protein>
<dbReference type="Gene3D" id="3.60.130.10">
    <property type="entry name" value="Clavaminate synthase-like"/>
    <property type="match status" value="1"/>
</dbReference>
<dbReference type="Proteomes" id="UP000449678">
    <property type="component" value="Unassembled WGS sequence"/>
</dbReference>
<evidence type="ECO:0008006" key="4">
    <source>
        <dbReference type="Google" id="ProtNLM"/>
    </source>
</evidence>
<reference evidence="2 3" key="1">
    <citation type="submission" date="2019-12" db="EMBL/GenBank/DDBJ databases">
        <title>Novel species isolated from a subtropical stream in China.</title>
        <authorList>
            <person name="Lu H."/>
        </authorList>
    </citation>
    <scope>NUCLEOTIDE SEQUENCE [LARGE SCALE GENOMIC DNA]</scope>
    <source>
        <strain evidence="2 3">FT94W</strain>
    </source>
</reference>
<sequence>MSIPEINLHGSVSDALLAVSLREPLELLEMRALAPSLRDALAGELLCPEWQAFVVELSQVWNRFDHAVIRGTSVLSDERIAVLLALALNARFKHYRGNKIVKHFKMSPWTNELSQTLGDGHFHTDLNTASEPPRITLIHCRVPDPTPGYGALRVARIPDLLAELRRRGADKTIRFLLRDSVSIVDDRAQGLWSGTMASESTIRFHPETLKAAQRRGASFIDPLEEQLDAIHDAALAVSYPIELGMGDTLLVSNVRALHYRGECTVQYMDFPRHFQARQISTHGALRFPRASFGTSVDGWECRGCDGQSTTLHPASALSMALLHATLPVIAVHERMR</sequence>
<name>A0ABW9V106_9BURK</name>
<dbReference type="EMBL" id="WWCO01000002">
    <property type="protein sequence ID" value="MYM33275.1"/>
    <property type="molecule type" value="Genomic_DNA"/>
</dbReference>
<gene>
    <name evidence="2" type="ORF">GTP38_02830</name>
</gene>
<dbReference type="RefSeq" id="WP_160988683.1">
    <property type="nucleotide sequence ID" value="NZ_WWCO01000002.1"/>
</dbReference>
<dbReference type="InterPro" id="IPR042098">
    <property type="entry name" value="TauD-like_sf"/>
</dbReference>